<dbReference type="RefSeq" id="XP_025371988.1">
    <property type="nucleotide sequence ID" value="XM_025515893.1"/>
</dbReference>
<evidence type="ECO:0000313" key="10">
    <source>
        <dbReference type="Proteomes" id="UP000245783"/>
    </source>
</evidence>
<evidence type="ECO:0000256" key="7">
    <source>
        <dbReference type="SAM" id="MobiDB-lite"/>
    </source>
</evidence>
<feature type="compositionally biased region" description="Basic and acidic residues" evidence="7">
    <location>
        <begin position="28"/>
        <end position="60"/>
    </location>
</feature>
<feature type="transmembrane region" description="Helical" evidence="8">
    <location>
        <begin position="312"/>
        <end position="336"/>
    </location>
</feature>
<feature type="transmembrane region" description="Helical" evidence="8">
    <location>
        <begin position="102"/>
        <end position="124"/>
    </location>
</feature>
<proteinExistence type="inferred from homology"/>
<feature type="region of interest" description="Disordered" evidence="7">
    <location>
        <begin position="405"/>
        <end position="442"/>
    </location>
</feature>
<dbReference type="InterPro" id="IPR026030">
    <property type="entry name" value="Pur-cyt_permease_Fcy2/21/22"/>
</dbReference>
<keyword evidence="5 8" id="KW-1133">Transmembrane helix</keyword>
<feature type="transmembrane region" description="Helical" evidence="8">
    <location>
        <begin position="493"/>
        <end position="512"/>
    </location>
</feature>
<feature type="transmembrane region" description="Helical" evidence="8">
    <location>
        <begin position="372"/>
        <end position="396"/>
    </location>
</feature>
<dbReference type="GO" id="GO:0005886">
    <property type="term" value="C:plasma membrane"/>
    <property type="evidence" value="ECO:0007669"/>
    <property type="project" value="TreeGrafter"/>
</dbReference>
<feature type="transmembrane region" description="Helical" evidence="8">
    <location>
        <begin position="278"/>
        <end position="300"/>
    </location>
</feature>
<feature type="compositionally biased region" description="Basic and acidic residues" evidence="7">
    <location>
        <begin position="555"/>
        <end position="572"/>
    </location>
</feature>
<comment type="subcellular location">
    <subcellularLocation>
        <location evidence="1">Membrane</location>
        <topology evidence="1">Multi-pass membrane protein</topology>
    </subcellularLocation>
</comment>
<feature type="transmembrane region" description="Helical" evidence="8">
    <location>
        <begin position="462"/>
        <end position="481"/>
    </location>
</feature>
<dbReference type="InParanoid" id="A0A316W6T2"/>
<evidence type="ECO:0000256" key="3">
    <source>
        <dbReference type="ARBA" id="ARBA00022448"/>
    </source>
</evidence>
<evidence type="ECO:0000256" key="1">
    <source>
        <dbReference type="ARBA" id="ARBA00004141"/>
    </source>
</evidence>
<evidence type="ECO:0000256" key="4">
    <source>
        <dbReference type="ARBA" id="ARBA00022692"/>
    </source>
</evidence>
<feature type="region of interest" description="Disordered" evidence="7">
    <location>
        <begin position="537"/>
        <end position="572"/>
    </location>
</feature>
<evidence type="ECO:0000256" key="5">
    <source>
        <dbReference type="ARBA" id="ARBA00022989"/>
    </source>
</evidence>
<feature type="compositionally biased region" description="Basic and acidic residues" evidence="7">
    <location>
        <begin position="1"/>
        <end position="10"/>
    </location>
</feature>
<keyword evidence="10" id="KW-1185">Reference proteome</keyword>
<dbReference type="STRING" id="1522189.A0A316W6T2"/>
<keyword evidence="6 8" id="KW-0472">Membrane</keyword>
<dbReference type="AlphaFoldDB" id="A0A316W6T2"/>
<dbReference type="InterPro" id="IPR001248">
    <property type="entry name" value="Pur-cyt_permease"/>
</dbReference>
<gene>
    <name evidence="9" type="ORF">IE81DRAFT_345221</name>
</gene>
<sequence>MVREGDVHDELSEEEASSQMNDAPGSEQLERQDTSRREEQRHDDGSVGSDKRQPRAHLRTDTRTRAGLARLLQHLKPEKQGIEPLSLKLLRPPQNSSDILQLFYLWSSANLNILSFSTGALAPTLGLDMRSSLICIPLWIALFSLVPAYVATFGPATGLRQIVFCRYSWGYYATGVIIVLSCATQLGYSILNTILGGQTLRAASSSLSLSLNAGIILSILLSLLISFSGLHILTLFERYAWIVVLPVLIALPAVAGTGAAGLHLPVEAPLTTQERARAVLAMGAVLAGYVITWSTMSCDVTRHLRPSTSRRLLFLSVYLGFLLSTALTMVLGASFAHASQDIPIWSEALSTSSGQLVRIALKDGAGARFANVILALSTVGNVALTFYSFGLSFMSLPRVSLSRAMHSKGEAKREERMEREEARDHAGKDQNHQVSSAPETHASLGRRATKLMKRLQHQLPRFIYPLLATAIVLPLSIVGANKFSQTLTNFLSIIGYWAAPFCATLLMEHWMFKMPDARRRARSGLVEHVGARALGQESKPSWQVPAGQDESESAAADRNESGSANRNRDAQMREAGVEADSLNAPLALAYPQSIYANPNKLPTGLAALATSVLSVAIMVPCMDQVWFAGPLARRSGDLAFEVGFALSIVLYPPIRLVDRHCFGR</sequence>
<dbReference type="Gene3D" id="1.10.4160.10">
    <property type="entry name" value="Hydantoin permease"/>
    <property type="match status" value="2"/>
</dbReference>
<feature type="transmembrane region" description="Helical" evidence="8">
    <location>
        <begin position="169"/>
        <end position="191"/>
    </location>
</feature>
<protein>
    <submittedName>
        <fullName evidence="9">Uncharacterized protein</fullName>
    </submittedName>
</protein>
<reference evidence="9 10" key="1">
    <citation type="journal article" date="2018" name="Mol. Biol. Evol.">
        <title>Broad Genomic Sampling Reveals a Smut Pathogenic Ancestry of the Fungal Clade Ustilaginomycotina.</title>
        <authorList>
            <person name="Kijpornyongpan T."/>
            <person name="Mondo S.J."/>
            <person name="Barry K."/>
            <person name="Sandor L."/>
            <person name="Lee J."/>
            <person name="Lipzen A."/>
            <person name="Pangilinan J."/>
            <person name="LaButti K."/>
            <person name="Hainaut M."/>
            <person name="Henrissat B."/>
            <person name="Grigoriev I.V."/>
            <person name="Spatafora J.W."/>
            <person name="Aime M.C."/>
        </authorList>
    </citation>
    <scope>NUCLEOTIDE SEQUENCE [LARGE SCALE GENOMIC DNA]</scope>
    <source>
        <strain evidence="9 10">MCA 4658</strain>
    </source>
</reference>
<feature type="transmembrane region" description="Helical" evidence="8">
    <location>
        <begin position="211"/>
        <end position="233"/>
    </location>
</feature>
<dbReference type="EMBL" id="KZ819358">
    <property type="protein sequence ID" value="PWN44828.1"/>
    <property type="molecule type" value="Genomic_DNA"/>
</dbReference>
<evidence type="ECO:0000256" key="6">
    <source>
        <dbReference type="ARBA" id="ARBA00023136"/>
    </source>
</evidence>
<dbReference type="GO" id="GO:0022857">
    <property type="term" value="F:transmembrane transporter activity"/>
    <property type="evidence" value="ECO:0007669"/>
    <property type="project" value="InterPro"/>
</dbReference>
<keyword evidence="3" id="KW-0813">Transport</keyword>
<accession>A0A316W6T2</accession>
<feature type="region of interest" description="Disordered" evidence="7">
    <location>
        <begin position="1"/>
        <end position="60"/>
    </location>
</feature>
<dbReference type="PANTHER" id="PTHR31806">
    <property type="entry name" value="PURINE-CYTOSINE PERMEASE FCY2-RELATED"/>
    <property type="match status" value="1"/>
</dbReference>
<feature type="transmembrane region" description="Helical" evidence="8">
    <location>
        <begin position="136"/>
        <end position="157"/>
    </location>
</feature>
<keyword evidence="4 8" id="KW-0812">Transmembrane</keyword>
<organism evidence="9 10">
    <name type="scientific">Ceraceosorus guamensis</name>
    <dbReference type="NCBI Taxonomy" id="1522189"/>
    <lineage>
        <taxon>Eukaryota</taxon>
        <taxon>Fungi</taxon>
        <taxon>Dikarya</taxon>
        <taxon>Basidiomycota</taxon>
        <taxon>Ustilaginomycotina</taxon>
        <taxon>Exobasidiomycetes</taxon>
        <taxon>Ceraceosorales</taxon>
        <taxon>Ceraceosoraceae</taxon>
        <taxon>Ceraceosorus</taxon>
    </lineage>
</organism>
<dbReference type="Pfam" id="PF02133">
    <property type="entry name" value="Transp_cyt_pur"/>
    <property type="match status" value="1"/>
</dbReference>
<feature type="compositionally biased region" description="Basic and acidic residues" evidence="7">
    <location>
        <begin position="407"/>
        <end position="431"/>
    </location>
</feature>
<dbReference type="PANTHER" id="PTHR31806:SF5">
    <property type="entry name" value="PURINE-CYTOSINE PERMEASE FCY21"/>
    <property type="match status" value="1"/>
</dbReference>
<dbReference type="OrthoDB" id="2116389at2759"/>
<feature type="transmembrane region" description="Helical" evidence="8">
    <location>
        <begin position="240"/>
        <end position="266"/>
    </location>
</feature>
<evidence type="ECO:0000256" key="2">
    <source>
        <dbReference type="ARBA" id="ARBA00008974"/>
    </source>
</evidence>
<evidence type="ECO:0000256" key="8">
    <source>
        <dbReference type="SAM" id="Phobius"/>
    </source>
</evidence>
<dbReference type="Proteomes" id="UP000245783">
    <property type="component" value="Unassembled WGS sequence"/>
</dbReference>
<evidence type="ECO:0000313" key="9">
    <source>
        <dbReference type="EMBL" id="PWN44828.1"/>
    </source>
</evidence>
<dbReference type="GeneID" id="37037763"/>
<comment type="similarity">
    <text evidence="2">Belongs to the purine-cytosine permease (2.A.39) family.</text>
</comment>
<name>A0A316W6T2_9BASI</name>